<evidence type="ECO:0000313" key="1">
    <source>
        <dbReference type="EnsemblPlants" id="TuG1812G0500002761.01.T01.cds363697"/>
    </source>
</evidence>
<proteinExistence type="predicted"/>
<reference evidence="2" key="1">
    <citation type="journal article" date="2013" name="Nature">
        <title>Draft genome of the wheat A-genome progenitor Triticum urartu.</title>
        <authorList>
            <person name="Ling H.Q."/>
            <person name="Zhao S."/>
            <person name="Liu D."/>
            <person name="Wang J."/>
            <person name="Sun H."/>
            <person name="Zhang C."/>
            <person name="Fan H."/>
            <person name="Li D."/>
            <person name="Dong L."/>
            <person name="Tao Y."/>
            <person name="Gao C."/>
            <person name="Wu H."/>
            <person name="Li Y."/>
            <person name="Cui Y."/>
            <person name="Guo X."/>
            <person name="Zheng S."/>
            <person name="Wang B."/>
            <person name="Yu K."/>
            <person name="Liang Q."/>
            <person name="Yang W."/>
            <person name="Lou X."/>
            <person name="Chen J."/>
            <person name="Feng M."/>
            <person name="Jian J."/>
            <person name="Zhang X."/>
            <person name="Luo G."/>
            <person name="Jiang Y."/>
            <person name="Liu J."/>
            <person name="Wang Z."/>
            <person name="Sha Y."/>
            <person name="Zhang B."/>
            <person name="Wu H."/>
            <person name="Tang D."/>
            <person name="Shen Q."/>
            <person name="Xue P."/>
            <person name="Zou S."/>
            <person name="Wang X."/>
            <person name="Liu X."/>
            <person name="Wang F."/>
            <person name="Yang Y."/>
            <person name="An X."/>
            <person name="Dong Z."/>
            <person name="Zhang K."/>
            <person name="Zhang X."/>
            <person name="Luo M.C."/>
            <person name="Dvorak J."/>
            <person name="Tong Y."/>
            <person name="Wang J."/>
            <person name="Yang H."/>
            <person name="Li Z."/>
            <person name="Wang D."/>
            <person name="Zhang A."/>
            <person name="Wang J."/>
        </authorList>
    </citation>
    <scope>NUCLEOTIDE SEQUENCE</scope>
    <source>
        <strain evidence="2">cv. G1812</strain>
    </source>
</reference>
<organism evidence="1 2">
    <name type="scientific">Triticum urartu</name>
    <name type="common">Red wild einkorn</name>
    <name type="synonym">Crithodium urartu</name>
    <dbReference type="NCBI Taxonomy" id="4572"/>
    <lineage>
        <taxon>Eukaryota</taxon>
        <taxon>Viridiplantae</taxon>
        <taxon>Streptophyta</taxon>
        <taxon>Embryophyta</taxon>
        <taxon>Tracheophyta</taxon>
        <taxon>Spermatophyta</taxon>
        <taxon>Magnoliopsida</taxon>
        <taxon>Liliopsida</taxon>
        <taxon>Poales</taxon>
        <taxon>Poaceae</taxon>
        <taxon>BOP clade</taxon>
        <taxon>Pooideae</taxon>
        <taxon>Triticodae</taxon>
        <taxon>Triticeae</taxon>
        <taxon>Triticinae</taxon>
        <taxon>Triticum</taxon>
    </lineage>
</organism>
<dbReference type="EnsemblPlants" id="TuG1812G0500002761.01.T01">
    <property type="protein sequence ID" value="TuG1812G0500002761.01.T01.cds363697"/>
    <property type="gene ID" value="TuG1812G0500002761.01"/>
</dbReference>
<sequence length="75" mass="8606">MRPCPASTTRDNPYSVIKFLMVSGINMEISKHNMTSNFCFFYYNHFCADEGARCVFIFYIYALFPSSNLSPVEVA</sequence>
<keyword evidence="2" id="KW-1185">Reference proteome</keyword>
<dbReference type="Gramene" id="TuG1812G0500002761.01.T01">
    <property type="protein sequence ID" value="TuG1812G0500002761.01.T01.cds363697"/>
    <property type="gene ID" value="TuG1812G0500002761.01"/>
</dbReference>
<evidence type="ECO:0000313" key="2">
    <source>
        <dbReference type="Proteomes" id="UP000015106"/>
    </source>
</evidence>
<name>A0A8R7UGM0_TRIUA</name>
<dbReference type="AlphaFoldDB" id="A0A8R7UGM0"/>
<protein>
    <submittedName>
        <fullName evidence="1">Uncharacterized protein</fullName>
    </submittedName>
</protein>
<reference evidence="1" key="3">
    <citation type="submission" date="2022-06" db="UniProtKB">
        <authorList>
            <consortium name="EnsemblPlants"/>
        </authorList>
    </citation>
    <scope>IDENTIFICATION</scope>
</reference>
<dbReference type="Proteomes" id="UP000015106">
    <property type="component" value="Chromosome 5"/>
</dbReference>
<reference evidence="1" key="2">
    <citation type="submission" date="2018-03" db="EMBL/GenBank/DDBJ databases">
        <title>The Triticum urartu genome reveals the dynamic nature of wheat genome evolution.</title>
        <authorList>
            <person name="Ling H."/>
            <person name="Ma B."/>
            <person name="Shi X."/>
            <person name="Liu H."/>
            <person name="Dong L."/>
            <person name="Sun H."/>
            <person name="Cao Y."/>
            <person name="Gao Q."/>
            <person name="Zheng S."/>
            <person name="Li Y."/>
            <person name="Yu Y."/>
            <person name="Du H."/>
            <person name="Qi M."/>
            <person name="Li Y."/>
            <person name="Yu H."/>
            <person name="Cui Y."/>
            <person name="Wang N."/>
            <person name="Chen C."/>
            <person name="Wu H."/>
            <person name="Zhao Y."/>
            <person name="Zhang J."/>
            <person name="Li Y."/>
            <person name="Zhou W."/>
            <person name="Zhang B."/>
            <person name="Hu W."/>
            <person name="Eijk M."/>
            <person name="Tang J."/>
            <person name="Witsenboer H."/>
            <person name="Zhao S."/>
            <person name="Li Z."/>
            <person name="Zhang A."/>
            <person name="Wang D."/>
            <person name="Liang C."/>
        </authorList>
    </citation>
    <scope>NUCLEOTIDE SEQUENCE [LARGE SCALE GENOMIC DNA]</scope>
    <source>
        <strain evidence="1">cv. G1812</strain>
    </source>
</reference>
<accession>A0A8R7UGM0</accession>